<evidence type="ECO:0000256" key="4">
    <source>
        <dbReference type="ARBA" id="ARBA00022729"/>
    </source>
</evidence>
<keyword evidence="5 9" id="KW-0106">Calcium</keyword>
<dbReference type="SUPFAM" id="SSF49899">
    <property type="entry name" value="Concanavalin A-like lectins/glucanases"/>
    <property type="match status" value="1"/>
</dbReference>
<evidence type="ECO:0000256" key="8">
    <source>
        <dbReference type="PROSITE-ProRule" id="PRU01172"/>
    </source>
</evidence>
<keyword evidence="2" id="KW-0964">Secreted</keyword>
<keyword evidence="3 9" id="KW-0479">Metal-binding</keyword>
<name>A0AAW0MR50_9GOBI</name>
<evidence type="ECO:0000313" key="12">
    <source>
        <dbReference type="Proteomes" id="UP001460270"/>
    </source>
</evidence>
<comment type="caution">
    <text evidence="8">Lacks conserved residue(s) required for the propagation of feature annotation.</text>
</comment>
<evidence type="ECO:0000256" key="9">
    <source>
        <dbReference type="RuleBase" id="RU362112"/>
    </source>
</evidence>
<dbReference type="Gene3D" id="2.60.120.200">
    <property type="match status" value="1"/>
</dbReference>
<dbReference type="EMBL" id="JBBPFD010000032">
    <property type="protein sequence ID" value="KAK7881004.1"/>
    <property type="molecule type" value="Genomic_DNA"/>
</dbReference>
<comment type="cofactor">
    <cofactor evidence="9">
        <name>Ca(2+)</name>
        <dbReference type="ChEBI" id="CHEBI:29108"/>
    </cofactor>
    <text evidence="9">Binds 2 calcium ions per subunit.</text>
</comment>
<evidence type="ECO:0000256" key="7">
    <source>
        <dbReference type="ARBA" id="ARBA00038102"/>
    </source>
</evidence>
<comment type="similarity">
    <text evidence="7 9">Belongs to the pentraxin family.</text>
</comment>
<accession>A0AAW0MR50</accession>
<dbReference type="PANTHER" id="PTHR45869:SF7">
    <property type="entry name" value="C-REACTIVE PROTEIN"/>
    <property type="match status" value="1"/>
</dbReference>
<reference evidence="12" key="1">
    <citation type="submission" date="2024-04" db="EMBL/GenBank/DDBJ databases">
        <title>Salinicola lusitanus LLJ914,a marine bacterium isolated from the Okinawa Trough.</title>
        <authorList>
            <person name="Li J."/>
        </authorList>
    </citation>
    <scope>NUCLEOTIDE SEQUENCE [LARGE SCALE GENOMIC DNA]</scope>
</reference>
<keyword evidence="4" id="KW-0732">Signal</keyword>
<dbReference type="Proteomes" id="UP001460270">
    <property type="component" value="Unassembled WGS sequence"/>
</dbReference>
<keyword evidence="12" id="KW-1185">Reference proteome</keyword>
<evidence type="ECO:0000256" key="6">
    <source>
        <dbReference type="ARBA" id="ARBA00023157"/>
    </source>
</evidence>
<dbReference type="PROSITE" id="PS51828">
    <property type="entry name" value="PTX_2"/>
    <property type="match status" value="1"/>
</dbReference>
<sequence length="236" mass="26866">MKQTRSPETLIKYSCPKMEFQALFLSLILGMSWAVRQDLSGKMFTFPSENNWAHVKITTSKQYLSAATVCLRYFTDTTSRDTVIFSMSTPSHQNAILIFKKQQTGVIEVHVRNAYSVFNGQDFRTNTWQSVCVTWDSTSGLTQLWLDGKPSSRKYTTTSPISGPIIIVLGQEQDSHGGKFDTNQCFVGMISDLQMWDRVLTPDQIQNYNTANGSFISWASLEYYKTSRILVEDKLM</sequence>
<keyword evidence="6" id="KW-1015">Disulfide bond</keyword>
<evidence type="ECO:0000256" key="3">
    <source>
        <dbReference type="ARBA" id="ARBA00022723"/>
    </source>
</evidence>
<evidence type="ECO:0000259" key="10">
    <source>
        <dbReference type="PROSITE" id="PS51828"/>
    </source>
</evidence>
<gene>
    <name evidence="11" type="ORF">WMY93_030593</name>
</gene>
<comment type="caution">
    <text evidence="11">The sequence shown here is derived from an EMBL/GenBank/DDBJ whole genome shotgun (WGS) entry which is preliminary data.</text>
</comment>
<dbReference type="InterPro" id="IPR051005">
    <property type="entry name" value="Pentraxin_domain"/>
</dbReference>
<evidence type="ECO:0000256" key="5">
    <source>
        <dbReference type="ARBA" id="ARBA00022837"/>
    </source>
</evidence>
<dbReference type="AlphaFoldDB" id="A0AAW0MR50"/>
<dbReference type="InterPro" id="IPR013320">
    <property type="entry name" value="ConA-like_dom_sf"/>
</dbReference>
<dbReference type="GO" id="GO:0046872">
    <property type="term" value="F:metal ion binding"/>
    <property type="evidence" value="ECO:0007669"/>
    <property type="project" value="UniProtKB-KW"/>
</dbReference>
<protein>
    <recommendedName>
        <fullName evidence="9">Pentraxin family member</fullName>
    </recommendedName>
</protein>
<dbReference type="InterPro" id="IPR001759">
    <property type="entry name" value="PTX_dom"/>
</dbReference>
<dbReference type="GO" id="GO:0005576">
    <property type="term" value="C:extracellular region"/>
    <property type="evidence" value="ECO:0007669"/>
    <property type="project" value="UniProtKB-SubCell"/>
</dbReference>
<evidence type="ECO:0000313" key="11">
    <source>
        <dbReference type="EMBL" id="KAK7881004.1"/>
    </source>
</evidence>
<organism evidence="11 12">
    <name type="scientific">Mugilogobius chulae</name>
    <name type="common">yellowstripe goby</name>
    <dbReference type="NCBI Taxonomy" id="88201"/>
    <lineage>
        <taxon>Eukaryota</taxon>
        <taxon>Metazoa</taxon>
        <taxon>Chordata</taxon>
        <taxon>Craniata</taxon>
        <taxon>Vertebrata</taxon>
        <taxon>Euteleostomi</taxon>
        <taxon>Actinopterygii</taxon>
        <taxon>Neopterygii</taxon>
        <taxon>Teleostei</taxon>
        <taxon>Neoteleostei</taxon>
        <taxon>Acanthomorphata</taxon>
        <taxon>Gobiaria</taxon>
        <taxon>Gobiiformes</taxon>
        <taxon>Gobioidei</taxon>
        <taxon>Gobiidae</taxon>
        <taxon>Gobionellinae</taxon>
        <taxon>Mugilogobius</taxon>
    </lineage>
</organism>
<dbReference type="Pfam" id="PF00354">
    <property type="entry name" value="Pentaxin"/>
    <property type="match status" value="1"/>
</dbReference>
<dbReference type="SMART" id="SM00159">
    <property type="entry name" value="PTX"/>
    <property type="match status" value="1"/>
</dbReference>
<proteinExistence type="inferred from homology"/>
<dbReference type="PANTHER" id="PTHR45869">
    <property type="entry name" value="C-REACTIVE PROTEIN-RELATED"/>
    <property type="match status" value="1"/>
</dbReference>
<comment type="subunit">
    <text evidence="9">Homopentamer. Pentaxin (or pentraxin) have a discoid arrangement of 5 non-covalently bound subunits.</text>
</comment>
<dbReference type="PRINTS" id="PR00895">
    <property type="entry name" value="PENTAXIN"/>
</dbReference>
<comment type="subcellular location">
    <subcellularLocation>
        <location evidence="1 9">Secreted</location>
    </subcellularLocation>
</comment>
<feature type="domain" description="Pentraxin (PTX)" evidence="10">
    <location>
        <begin position="40"/>
        <end position="236"/>
    </location>
</feature>
<evidence type="ECO:0000256" key="1">
    <source>
        <dbReference type="ARBA" id="ARBA00004613"/>
    </source>
</evidence>
<evidence type="ECO:0000256" key="2">
    <source>
        <dbReference type="ARBA" id="ARBA00022525"/>
    </source>
</evidence>